<organism evidence="1 2">
    <name type="scientific">Streptomyces phaeofaciens</name>
    <dbReference type="NCBI Taxonomy" id="68254"/>
    <lineage>
        <taxon>Bacteria</taxon>
        <taxon>Bacillati</taxon>
        <taxon>Actinomycetota</taxon>
        <taxon>Actinomycetes</taxon>
        <taxon>Kitasatosporales</taxon>
        <taxon>Streptomycetaceae</taxon>
        <taxon>Streptomyces</taxon>
    </lineage>
</organism>
<evidence type="ECO:0000313" key="2">
    <source>
        <dbReference type="Proteomes" id="UP000646776"/>
    </source>
</evidence>
<protein>
    <recommendedName>
        <fullName evidence="3">PPM-type phosphatase domain-containing protein</fullName>
    </recommendedName>
</protein>
<keyword evidence="2" id="KW-1185">Reference proteome</keyword>
<sequence length="72" mass="8028">MLFTDRLVEFRGEDIEESLQRLAHIDFSSSSDVEGVIDTALARLDAGHAEDDVAVMATRLESRSHPRTTPDK</sequence>
<reference evidence="1" key="1">
    <citation type="journal article" date="2014" name="Int. J. Syst. Evol. Microbiol.">
        <title>Complete genome sequence of Corynebacterium casei LMG S-19264T (=DSM 44701T), isolated from a smear-ripened cheese.</title>
        <authorList>
            <consortium name="US DOE Joint Genome Institute (JGI-PGF)"/>
            <person name="Walter F."/>
            <person name="Albersmeier A."/>
            <person name="Kalinowski J."/>
            <person name="Ruckert C."/>
        </authorList>
    </citation>
    <scope>NUCLEOTIDE SEQUENCE</scope>
    <source>
        <strain evidence="1">JCM 4125</strain>
    </source>
</reference>
<dbReference type="Proteomes" id="UP000646776">
    <property type="component" value="Unassembled WGS sequence"/>
</dbReference>
<name>A0A918HRH8_9ACTN</name>
<reference evidence="1" key="2">
    <citation type="submission" date="2020-09" db="EMBL/GenBank/DDBJ databases">
        <authorList>
            <person name="Sun Q."/>
            <person name="Ohkuma M."/>
        </authorList>
    </citation>
    <scope>NUCLEOTIDE SEQUENCE</scope>
    <source>
        <strain evidence="1">JCM 4125</strain>
    </source>
</reference>
<proteinExistence type="predicted"/>
<evidence type="ECO:0000313" key="1">
    <source>
        <dbReference type="EMBL" id="GGT98124.1"/>
    </source>
</evidence>
<evidence type="ECO:0008006" key="3">
    <source>
        <dbReference type="Google" id="ProtNLM"/>
    </source>
</evidence>
<accession>A0A918HRH8</accession>
<dbReference type="AlphaFoldDB" id="A0A918HRH8"/>
<comment type="caution">
    <text evidence="1">The sequence shown here is derived from an EMBL/GenBank/DDBJ whole genome shotgun (WGS) entry which is preliminary data.</text>
</comment>
<dbReference type="EMBL" id="BMSA01000056">
    <property type="protein sequence ID" value="GGT98124.1"/>
    <property type="molecule type" value="Genomic_DNA"/>
</dbReference>
<gene>
    <name evidence="1" type="ORF">GCM10010226_89360</name>
</gene>